<reference evidence="2 3" key="1">
    <citation type="submission" date="2017-09" db="EMBL/GenBank/DDBJ databases">
        <authorList>
            <person name="Ehlers B."/>
            <person name="Leendertz F.H."/>
        </authorList>
    </citation>
    <scope>NUCLEOTIDE SEQUENCE [LARGE SCALE GENOMIC DNA]</scope>
    <source>
        <strain evidence="2 3">CGMCC 1.12662</strain>
    </source>
</reference>
<dbReference type="AlphaFoldDB" id="A0A285IQR5"/>
<proteinExistence type="predicted"/>
<evidence type="ECO:0000256" key="1">
    <source>
        <dbReference type="SAM" id="Phobius"/>
    </source>
</evidence>
<dbReference type="RefSeq" id="WP_269778105.1">
    <property type="nucleotide sequence ID" value="NZ_OBEA01000003.1"/>
</dbReference>
<evidence type="ECO:0000313" key="3">
    <source>
        <dbReference type="Proteomes" id="UP000231655"/>
    </source>
</evidence>
<gene>
    <name evidence="2" type="ORF">SAMN06297129_1782</name>
</gene>
<evidence type="ECO:0000313" key="2">
    <source>
        <dbReference type="EMBL" id="SNY50349.1"/>
    </source>
</evidence>
<keyword evidence="1" id="KW-0472">Membrane</keyword>
<sequence>MSKTEIELASQEKSRNWVRAQVLELLAGVAIFVTVIHYFA</sequence>
<keyword evidence="1" id="KW-0812">Transmembrane</keyword>
<dbReference type="Proteomes" id="UP000231655">
    <property type="component" value="Unassembled WGS sequence"/>
</dbReference>
<dbReference type="EMBL" id="OBEA01000003">
    <property type="protein sequence ID" value="SNY50349.1"/>
    <property type="molecule type" value="Genomic_DNA"/>
</dbReference>
<protein>
    <submittedName>
        <fullName evidence="2">Uncharacterized protein</fullName>
    </submittedName>
</protein>
<organism evidence="2 3">
    <name type="scientific">Pseudooceanicola antarcticus</name>
    <dbReference type="NCBI Taxonomy" id="1247613"/>
    <lineage>
        <taxon>Bacteria</taxon>
        <taxon>Pseudomonadati</taxon>
        <taxon>Pseudomonadota</taxon>
        <taxon>Alphaproteobacteria</taxon>
        <taxon>Rhodobacterales</taxon>
        <taxon>Paracoccaceae</taxon>
        <taxon>Pseudooceanicola</taxon>
    </lineage>
</organism>
<name>A0A285IQR5_9RHOB</name>
<accession>A0A285IQR5</accession>
<feature type="transmembrane region" description="Helical" evidence="1">
    <location>
        <begin position="21"/>
        <end position="39"/>
    </location>
</feature>
<keyword evidence="1" id="KW-1133">Transmembrane helix</keyword>